<organism evidence="1 2">
    <name type="scientific">Hespellia stercorisuis DSM 15480</name>
    <dbReference type="NCBI Taxonomy" id="1121950"/>
    <lineage>
        <taxon>Bacteria</taxon>
        <taxon>Bacillati</taxon>
        <taxon>Bacillota</taxon>
        <taxon>Clostridia</taxon>
        <taxon>Lachnospirales</taxon>
        <taxon>Lachnospiraceae</taxon>
        <taxon>Hespellia</taxon>
    </lineage>
</organism>
<keyword evidence="2" id="KW-1185">Reference proteome</keyword>
<name>A0A1M6VHD9_9FIRM</name>
<proteinExistence type="predicted"/>
<dbReference type="Proteomes" id="UP000184301">
    <property type="component" value="Unassembled WGS sequence"/>
</dbReference>
<accession>A0A1M6VHD9</accession>
<protein>
    <submittedName>
        <fullName evidence="1">Uncharacterized protein</fullName>
    </submittedName>
</protein>
<evidence type="ECO:0000313" key="1">
    <source>
        <dbReference type="EMBL" id="SHK80676.1"/>
    </source>
</evidence>
<dbReference type="RefSeq" id="WP_278319615.1">
    <property type="nucleotide sequence ID" value="NZ_FQZY01000089.1"/>
</dbReference>
<sequence>MEEIKVRAYSEVYESEEEEKRSIKELAEGLLLFKKNKEKDKTA</sequence>
<evidence type="ECO:0000313" key="2">
    <source>
        <dbReference type="Proteomes" id="UP000184301"/>
    </source>
</evidence>
<dbReference type="AlphaFoldDB" id="A0A1M6VHD9"/>
<reference evidence="1 2" key="1">
    <citation type="submission" date="2016-11" db="EMBL/GenBank/DDBJ databases">
        <authorList>
            <person name="Jaros S."/>
            <person name="Januszkiewicz K."/>
            <person name="Wedrychowicz H."/>
        </authorList>
    </citation>
    <scope>NUCLEOTIDE SEQUENCE [LARGE SCALE GENOMIC DNA]</scope>
    <source>
        <strain evidence="1 2">DSM 15480</strain>
    </source>
</reference>
<gene>
    <name evidence="1" type="ORF">SAMN02745243_03767</name>
</gene>
<dbReference type="STRING" id="1121950.SAMN02745243_03767"/>
<dbReference type="EMBL" id="FQZY01000089">
    <property type="protein sequence ID" value="SHK80676.1"/>
    <property type="molecule type" value="Genomic_DNA"/>
</dbReference>